<sequence length="121" mass="12557">MITTRNVVLAAIAGIVGCIANSIAITAALGAPLMPLILSPGREFFSILFAMLLIPIFARMQGAAAWITGIVVLDAIASLSAKLVFGAGAPWSLVLIFNGIYAIAAVAVYAFGRERTHTARA</sequence>
<dbReference type="EMBL" id="QKZL01000009">
    <property type="protein sequence ID" value="PZX15785.1"/>
    <property type="molecule type" value="Genomic_DNA"/>
</dbReference>
<accession>A0A2W7N5V6</accession>
<keyword evidence="1" id="KW-0812">Transmembrane</keyword>
<feature type="transmembrane region" description="Helical" evidence="1">
    <location>
        <begin position="91"/>
        <end position="111"/>
    </location>
</feature>
<proteinExistence type="predicted"/>
<organism evidence="2 3">
    <name type="scientific">Palleronia aestuarii</name>
    <dbReference type="NCBI Taxonomy" id="568105"/>
    <lineage>
        <taxon>Bacteria</taxon>
        <taxon>Pseudomonadati</taxon>
        <taxon>Pseudomonadota</taxon>
        <taxon>Alphaproteobacteria</taxon>
        <taxon>Rhodobacterales</taxon>
        <taxon>Roseobacteraceae</taxon>
        <taxon>Palleronia</taxon>
    </lineage>
</organism>
<comment type="caution">
    <text evidence="2">The sequence shown here is derived from an EMBL/GenBank/DDBJ whole genome shotgun (WGS) entry which is preliminary data.</text>
</comment>
<keyword evidence="3" id="KW-1185">Reference proteome</keyword>
<name>A0A2W7N5V6_9RHOB</name>
<evidence type="ECO:0000256" key="1">
    <source>
        <dbReference type="SAM" id="Phobius"/>
    </source>
</evidence>
<evidence type="ECO:0000313" key="3">
    <source>
        <dbReference type="Proteomes" id="UP000248916"/>
    </source>
</evidence>
<reference evidence="2 3" key="1">
    <citation type="submission" date="2018-06" db="EMBL/GenBank/DDBJ databases">
        <title>Genomic Encyclopedia of Archaeal and Bacterial Type Strains, Phase II (KMG-II): from individual species to whole genera.</title>
        <authorList>
            <person name="Goeker M."/>
        </authorList>
    </citation>
    <scope>NUCLEOTIDE SEQUENCE [LARGE SCALE GENOMIC DNA]</scope>
    <source>
        <strain evidence="2 3">DSM 22009</strain>
    </source>
</reference>
<keyword evidence="1" id="KW-0472">Membrane</keyword>
<dbReference type="Proteomes" id="UP000248916">
    <property type="component" value="Unassembled WGS sequence"/>
</dbReference>
<feature type="transmembrane region" description="Helical" evidence="1">
    <location>
        <begin position="40"/>
        <end position="58"/>
    </location>
</feature>
<evidence type="ECO:0000313" key="2">
    <source>
        <dbReference type="EMBL" id="PZX15785.1"/>
    </source>
</evidence>
<dbReference type="AlphaFoldDB" id="A0A2W7N5V6"/>
<feature type="transmembrane region" description="Helical" evidence="1">
    <location>
        <begin position="65"/>
        <end position="85"/>
    </location>
</feature>
<gene>
    <name evidence="2" type="ORF">LX81_02418</name>
</gene>
<dbReference type="RefSeq" id="WP_111537547.1">
    <property type="nucleotide sequence ID" value="NZ_QKZL01000009.1"/>
</dbReference>
<dbReference type="PROSITE" id="PS51257">
    <property type="entry name" value="PROKAR_LIPOPROTEIN"/>
    <property type="match status" value="1"/>
</dbReference>
<keyword evidence="1" id="KW-1133">Transmembrane helix</keyword>
<protein>
    <submittedName>
        <fullName evidence="2">Uncharacterized protein</fullName>
    </submittedName>
</protein>
<dbReference type="OrthoDB" id="7652343at2"/>